<reference evidence="7 8" key="1">
    <citation type="submission" date="2019-11" db="EMBL/GenBank/DDBJ databases">
        <title>Comparison of genomes from free-living endosymbiotic cyanobacteria isolated from Azolla.</title>
        <authorList>
            <person name="Thiel T."/>
            <person name="Pratte B."/>
        </authorList>
    </citation>
    <scope>NUCLEOTIDE SEQUENCE [LARGE SCALE GENOMIC DNA]</scope>
    <source>
        <strain evidence="7 8">N2B</strain>
    </source>
</reference>
<organism evidence="7 8">
    <name type="scientific">Trichormus variabilis N2B</name>
    <dbReference type="NCBI Taxonomy" id="2681315"/>
    <lineage>
        <taxon>Bacteria</taxon>
        <taxon>Bacillati</taxon>
        <taxon>Cyanobacteriota</taxon>
        <taxon>Cyanophyceae</taxon>
        <taxon>Nostocales</taxon>
        <taxon>Nostocaceae</taxon>
        <taxon>Trichormus</taxon>
    </lineage>
</organism>
<feature type="transmembrane region" description="Helical" evidence="6">
    <location>
        <begin position="345"/>
        <end position="364"/>
    </location>
</feature>
<dbReference type="PANTHER" id="PTHR23538">
    <property type="entry name" value="44.5 KD BACTERIOCHLOROPHYLL SYNTHASE SUBUNIT"/>
    <property type="match status" value="1"/>
</dbReference>
<evidence type="ECO:0000256" key="1">
    <source>
        <dbReference type="ARBA" id="ARBA00004141"/>
    </source>
</evidence>
<name>A0ABR6SDS8_ANAVA</name>
<accession>A0ABR6SDS8</accession>
<feature type="transmembrane region" description="Helical" evidence="6">
    <location>
        <begin position="437"/>
        <end position="457"/>
    </location>
</feature>
<feature type="transmembrane region" description="Helical" evidence="6">
    <location>
        <begin position="58"/>
        <end position="77"/>
    </location>
</feature>
<comment type="caution">
    <text evidence="7">The sequence shown here is derived from an EMBL/GenBank/DDBJ whole genome shotgun (WGS) entry which is preliminary data.</text>
</comment>
<evidence type="ECO:0000256" key="6">
    <source>
        <dbReference type="SAM" id="Phobius"/>
    </source>
</evidence>
<dbReference type="EMBL" id="JACKZP010000112">
    <property type="protein sequence ID" value="MBC1304535.1"/>
    <property type="molecule type" value="Genomic_DNA"/>
</dbReference>
<evidence type="ECO:0000313" key="7">
    <source>
        <dbReference type="EMBL" id="MBC1304535.1"/>
    </source>
</evidence>
<comment type="similarity">
    <text evidence="2">Belongs to the PucC family.</text>
</comment>
<comment type="subcellular location">
    <subcellularLocation>
        <location evidence="1">Membrane</location>
        <topology evidence="1">Multi-pass membrane protein</topology>
    </subcellularLocation>
</comment>
<dbReference type="Gene3D" id="1.20.1250.20">
    <property type="entry name" value="MFS general substrate transporter like domains"/>
    <property type="match status" value="1"/>
</dbReference>
<proteinExistence type="inferred from homology"/>
<feature type="transmembrane region" description="Helical" evidence="6">
    <location>
        <begin position="98"/>
        <end position="119"/>
    </location>
</feature>
<evidence type="ECO:0000256" key="5">
    <source>
        <dbReference type="ARBA" id="ARBA00023136"/>
    </source>
</evidence>
<dbReference type="Pfam" id="PF03209">
    <property type="entry name" value="PUCC"/>
    <property type="match status" value="1"/>
</dbReference>
<protein>
    <submittedName>
        <fullName evidence="7">BCD family MFS transporter</fullName>
    </submittedName>
</protein>
<sequence length="481" mass="51579">MATSNFLPDPESGQSIKPESVQRVNLVTVFRLGLFQMGLSMMSILTLGVLNRVMIQEIAIPATLVALVLALPAFVSPSRIWFGQISDAKPLWGYHRTAYVWVGAAIFAIASFLAVQVIWQLNSVANSSSGWVWTTETIGWTSLLALIFAVYGLAICASGTSFAALLVDISEEDNRSQVVGIVWSMLMVGIIVGAIISSSLLKQLTPEANAVTLQAAVNRLFMIVPAIVFGLSIVATVGVEKKYSLYKSRSTLVNREDSITLAAAWKILTASPQTALFFTFLVVMSISLFMQDPVVEPYAGQVFKMPLAESTRLNVFYGIGILIAYGVTGFFVVPRLGKRRTARLGCVLVAFAALMLGASGFSANPTFLKFGLVIFGLATGFLTTAAISLMLDLTVAETAGTFIGAWGLAQSLARGLAVVIGGAVLDVSKRLLPTLELAYASVFVLEAVGMVLSIWFLNRVNVTEFQTTTKQAIASVLESDL</sequence>
<dbReference type="PIRSF" id="PIRSF016565">
    <property type="entry name" value="PucC"/>
    <property type="match status" value="1"/>
</dbReference>
<keyword evidence="5 6" id="KW-0472">Membrane</keyword>
<dbReference type="Proteomes" id="UP000570851">
    <property type="component" value="Unassembled WGS sequence"/>
</dbReference>
<dbReference type="PRINTS" id="PR00173">
    <property type="entry name" value="EDTRNSPORT"/>
</dbReference>
<dbReference type="GeneID" id="58726116"/>
<keyword evidence="8" id="KW-1185">Reference proteome</keyword>
<dbReference type="RefSeq" id="WP_011320056.1">
    <property type="nucleotide sequence ID" value="NZ_JACKZP010000112.1"/>
</dbReference>
<evidence type="ECO:0000256" key="2">
    <source>
        <dbReference type="ARBA" id="ARBA00008412"/>
    </source>
</evidence>
<feature type="transmembrane region" description="Helical" evidence="6">
    <location>
        <begin position="403"/>
        <end position="425"/>
    </location>
</feature>
<feature type="transmembrane region" description="Helical" evidence="6">
    <location>
        <begin position="370"/>
        <end position="391"/>
    </location>
</feature>
<keyword evidence="4 6" id="KW-1133">Transmembrane helix</keyword>
<keyword evidence="3 6" id="KW-0812">Transmembrane</keyword>
<evidence type="ECO:0000256" key="4">
    <source>
        <dbReference type="ARBA" id="ARBA00022989"/>
    </source>
</evidence>
<feature type="transmembrane region" description="Helical" evidence="6">
    <location>
        <begin position="24"/>
        <end position="46"/>
    </location>
</feature>
<evidence type="ECO:0000313" key="8">
    <source>
        <dbReference type="Proteomes" id="UP000570851"/>
    </source>
</evidence>
<feature type="transmembrane region" description="Helical" evidence="6">
    <location>
        <begin position="315"/>
        <end position="333"/>
    </location>
</feature>
<dbReference type="PANTHER" id="PTHR23538:SF1">
    <property type="entry name" value="44.5 KD BACTERIOCHLOROPHYLL SYNTHASE SUBUNIT"/>
    <property type="match status" value="1"/>
</dbReference>
<feature type="transmembrane region" description="Helical" evidence="6">
    <location>
        <begin position="139"/>
        <end position="166"/>
    </location>
</feature>
<evidence type="ECO:0000256" key="3">
    <source>
        <dbReference type="ARBA" id="ARBA00022692"/>
    </source>
</evidence>
<dbReference type="InterPro" id="IPR004896">
    <property type="entry name" value="PucC-rel"/>
</dbReference>
<gene>
    <name evidence="7" type="ORF">GNE12_21700</name>
</gene>
<feature type="transmembrane region" description="Helical" evidence="6">
    <location>
        <begin position="220"/>
        <end position="239"/>
    </location>
</feature>
<feature type="transmembrane region" description="Helical" evidence="6">
    <location>
        <begin position="275"/>
        <end position="295"/>
    </location>
</feature>
<feature type="transmembrane region" description="Helical" evidence="6">
    <location>
        <begin position="178"/>
        <end position="200"/>
    </location>
</feature>
<dbReference type="SUPFAM" id="SSF103473">
    <property type="entry name" value="MFS general substrate transporter"/>
    <property type="match status" value="1"/>
</dbReference>
<dbReference type="CDD" id="cd06176">
    <property type="entry name" value="MFS_BCD_PucC-like"/>
    <property type="match status" value="1"/>
</dbReference>
<dbReference type="InterPro" id="IPR026036">
    <property type="entry name" value="PucC"/>
</dbReference>
<dbReference type="InterPro" id="IPR036259">
    <property type="entry name" value="MFS_trans_sf"/>
</dbReference>